<sequence length="267" mass="30880">MSYYTKWILIIITKIEHPLFIKPNLADIPKGITVPNPSTAISKKALELVLEILEDLTDYKNTEKSASKLEKPIQKKLTEVQEVANSYRSGIEKMALERKLKSAEAQKEKAEEEKRSHLTNPKEPKNTNLKMDVKSKICALESRDSMFKTKPKKEKNKICTPSGIIDTEATRNPKEETKSNKKKKRKLKSLEAVNMMKEKTQEKSQKAIHKDEYCYQNGIGIKRDEQEKIYPKLQKSDIKLNSARNIKDINDIKNLKNVNDIEYIEYI</sequence>
<feature type="compositionally biased region" description="Basic and acidic residues" evidence="1">
    <location>
        <begin position="168"/>
        <end position="179"/>
    </location>
</feature>
<keyword evidence="3" id="KW-1185">Reference proteome</keyword>
<feature type="region of interest" description="Disordered" evidence="1">
    <location>
        <begin position="99"/>
        <end position="128"/>
    </location>
</feature>
<dbReference type="Proteomes" id="UP000266673">
    <property type="component" value="Unassembled WGS sequence"/>
</dbReference>
<feature type="region of interest" description="Disordered" evidence="1">
    <location>
        <begin position="163"/>
        <end position="186"/>
    </location>
</feature>
<accession>A0A397W6H4</accession>
<evidence type="ECO:0000313" key="3">
    <source>
        <dbReference type="Proteomes" id="UP000266673"/>
    </source>
</evidence>
<reference evidence="2 3" key="1">
    <citation type="submission" date="2018-06" db="EMBL/GenBank/DDBJ databases">
        <title>Comparative genomics reveals the genomic features of Rhizophagus irregularis, R. cerebriforme, R. diaphanum and Gigaspora rosea, and their symbiotic lifestyle signature.</title>
        <authorList>
            <person name="Morin E."/>
            <person name="San Clemente H."/>
            <person name="Chen E.C.H."/>
            <person name="De La Providencia I."/>
            <person name="Hainaut M."/>
            <person name="Kuo A."/>
            <person name="Kohler A."/>
            <person name="Murat C."/>
            <person name="Tang N."/>
            <person name="Roy S."/>
            <person name="Loubradou J."/>
            <person name="Henrissat B."/>
            <person name="Grigoriev I.V."/>
            <person name="Corradi N."/>
            <person name="Roux C."/>
            <person name="Martin F.M."/>
        </authorList>
    </citation>
    <scope>NUCLEOTIDE SEQUENCE [LARGE SCALE GENOMIC DNA]</scope>
    <source>
        <strain evidence="2 3">DAOM 194757</strain>
    </source>
</reference>
<proteinExistence type="predicted"/>
<gene>
    <name evidence="2" type="ORF">C2G38_2153065</name>
</gene>
<protein>
    <submittedName>
        <fullName evidence="2">Uncharacterized protein</fullName>
    </submittedName>
</protein>
<evidence type="ECO:0000313" key="2">
    <source>
        <dbReference type="EMBL" id="RIB30294.1"/>
    </source>
</evidence>
<comment type="caution">
    <text evidence="2">The sequence shown here is derived from an EMBL/GenBank/DDBJ whole genome shotgun (WGS) entry which is preliminary data.</text>
</comment>
<evidence type="ECO:0000256" key="1">
    <source>
        <dbReference type="SAM" id="MobiDB-lite"/>
    </source>
</evidence>
<name>A0A397W6H4_9GLOM</name>
<organism evidence="2 3">
    <name type="scientific">Gigaspora rosea</name>
    <dbReference type="NCBI Taxonomy" id="44941"/>
    <lineage>
        <taxon>Eukaryota</taxon>
        <taxon>Fungi</taxon>
        <taxon>Fungi incertae sedis</taxon>
        <taxon>Mucoromycota</taxon>
        <taxon>Glomeromycotina</taxon>
        <taxon>Glomeromycetes</taxon>
        <taxon>Diversisporales</taxon>
        <taxon>Gigasporaceae</taxon>
        <taxon>Gigaspora</taxon>
    </lineage>
</organism>
<dbReference type="EMBL" id="QKWP01000016">
    <property type="protein sequence ID" value="RIB30294.1"/>
    <property type="molecule type" value="Genomic_DNA"/>
</dbReference>
<dbReference type="AlphaFoldDB" id="A0A397W6H4"/>